<dbReference type="AlphaFoldDB" id="A0A420K7Q3"/>
<dbReference type="Proteomes" id="UP000216225">
    <property type="component" value="Unassembled WGS sequence"/>
</dbReference>
<proteinExistence type="predicted"/>
<comment type="caution">
    <text evidence="1">The sequence shown here is derived from an EMBL/GenBank/DDBJ whole genome shotgun (WGS) entry which is preliminary data.</text>
</comment>
<reference evidence="1 2" key="1">
    <citation type="submission" date="2018-09" db="EMBL/GenBank/DDBJ databases">
        <title>Genome comparison of Alicycliphilus sp. BQ1, a polyurethanolytic bacterium, with its closest phylogenetic relatives Alicycliphilus denitrificans BC and K601, unable to attack polyurethane.</title>
        <authorList>
            <person name="Loza-Tavera H."/>
            <person name="Lozano L."/>
            <person name="Cevallos M."/>
            <person name="Maya-Lucas O."/>
            <person name="Garcia-Mena J."/>
            <person name="Hernandez J."/>
        </authorList>
    </citation>
    <scope>NUCLEOTIDE SEQUENCE [LARGE SCALE GENOMIC DNA]</scope>
    <source>
        <strain evidence="1 2">BQ1</strain>
    </source>
</reference>
<accession>A0A420K7Q3</accession>
<organism evidence="1 2">
    <name type="scientific">Alicycliphilus denitrificans</name>
    <dbReference type="NCBI Taxonomy" id="179636"/>
    <lineage>
        <taxon>Bacteria</taxon>
        <taxon>Pseudomonadati</taxon>
        <taxon>Pseudomonadota</taxon>
        <taxon>Betaproteobacteria</taxon>
        <taxon>Burkholderiales</taxon>
        <taxon>Comamonadaceae</taxon>
        <taxon>Alicycliphilus</taxon>
    </lineage>
</organism>
<dbReference type="EMBL" id="NKDB02000005">
    <property type="protein sequence ID" value="RKJ94523.1"/>
    <property type="molecule type" value="Genomic_DNA"/>
</dbReference>
<evidence type="ECO:0000313" key="2">
    <source>
        <dbReference type="Proteomes" id="UP000216225"/>
    </source>
</evidence>
<gene>
    <name evidence="1" type="ORF">CE154_019610</name>
</gene>
<protein>
    <submittedName>
        <fullName evidence="1">Uncharacterized protein</fullName>
    </submittedName>
</protein>
<evidence type="ECO:0000313" key="1">
    <source>
        <dbReference type="EMBL" id="RKJ94523.1"/>
    </source>
</evidence>
<name>A0A420K7Q3_9BURK</name>
<sequence length="202" mass="22597">MLELRVDGRASRLYLNEIADAINNGMLLAAIELSTTLLEIWVRDLLVIRKLTQRECKTRAQLHLALNQIDRETEGLTRGEMFPSMCRQLADLEVIDAKELEWLEATYKRVRTPFHHGVSGRIVDPGGEANEMVGRAQESARGAEILLAMIFGSAPHRRADSLETEIYSIAPALLAEITNFLAAHPIPRMGPARSRPSRSTSR</sequence>